<dbReference type="EMBL" id="CM026431">
    <property type="protein sequence ID" value="KAG0559100.1"/>
    <property type="molecule type" value="Genomic_DNA"/>
</dbReference>
<name>A0A8T0GJC7_CERPU</name>
<accession>A0A8T0GJC7</accession>
<sequence length="113" mass="12816">MRLEEFVLLRCMFSSSAHISSRSNSVISLLESFPPLSAIRRLYARLRSSLQNIAEIGDLMVSMFAFAIPMAISFLSTSSQQWERQVAGSYQHAVEDGFENWSGRASRSLWCNF</sequence>
<dbReference type="Proteomes" id="UP000822688">
    <property type="component" value="Chromosome 10"/>
</dbReference>
<evidence type="ECO:0000313" key="1">
    <source>
        <dbReference type="EMBL" id="KAG0559100.1"/>
    </source>
</evidence>
<organism evidence="1 2">
    <name type="scientific">Ceratodon purpureus</name>
    <name type="common">Fire moss</name>
    <name type="synonym">Dicranum purpureum</name>
    <dbReference type="NCBI Taxonomy" id="3225"/>
    <lineage>
        <taxon>Eukaryota</taxon>
        <taxon>Viridiplantae</taxon>
        <taxon>Streptophyta</taxon>
        <taxon>Embryophyta</taxon>
        <taxon>Bryophyta</taxon>
        <taxon>Bryophytina</taxon>
        <taxon>Bryopsida</taxon>
        <taxon>Dicranidae</taxon>
        <taxon>Pseudoditrichales</taxon>
        <taxon>Ditrichaceae</taxon>
        <taxon>Ceratodon</taxon>
    </lineage>
</organism>
<comment type="caution">
    <text evidence="1">The sequence shown here is derived from an EMBL/GenBank/DDBJ whole genome shotgun (WGS) entry which is preliminary data.</text>
</comment>
<reference evidence="1" key="1">
    <citation type="submission" date="2020-06" db="EMBL/GenBank/DDBJ databases">
        <title>WGS assembly of Ceratodon purpureus strain R40.</title>
        <authorList>
            <person name="Carey S.B."/>
            <person name="Jenkins J."/>
            <person name="Shu S."/>
            <person name="Lovell J.T."/>
            <person name="Sreedasyam A."/>
            <person name="Maumus F."/>
            <person name="Tiley G.P."/>
            <person name="Fernandez-Pozo N."/>
            <person name="Barry K."/>
            <person name="Chen C."/>
            <person name="Wang M."/>
            <person name="Lipzen A."/>
            <person name="Daum C."/>
            <person name="Saski C.A."/>
            <person name="Payton A.C."/>
            <person name="Mcbreen J.C."/>
            <person name="Conrad R.E."/>
            <person name="Kollar L.M."/>
            <person name="Olsson S."/>
            <person name="Huttunen S."/>
            <person name="Landis J.B."/>
            <person name="Wickett N.J."/>
            <person name="Johnson M.G."/>
            <person name="Rensing S.A."/>
            <person name="Grimwood J."/>
            <person name="Schmutz J."/>
            <person name="Mcdaniel S.F."/>
        </authorList>
    </citation>
    <scope>NUCLEOTIDE SEQUENCE</scope>
    <source>
        <strain evidence="1">R40</strain>
    </source>
</reference>
<gene>
    <name evidence="1" type="ORF">KC19_10G079400</name>
</gene>
<protein>
    <submittedName>
        <fullName evidence="1">Uncharacterized protein</fullName>
    </submittedName>
</protein>
<proteinExistence type="predicted"/>
<dbReference type="AlphaFoldDB" id="A0A8T0GJC7"/>
<keyword evidence="2" id="KW-1185">Reference proteome</keyword>
<evidence type="ECO:0000313" key="2">
    <source>
        <dbReference type="Proteomes" id="UP000822688"/>
    </source>
</evidence>